<name>A0AAN0M5B5_9RHOB</name>
<proteinExistence type="predicted"/>
<feature type="transmembrane region" description="Helical" evidence="1">
    <location>
        <begin position="12"/>
        <end position="31"/>
    </location>
</feature>
<feature type="transmembrane region" description="Helical" evidence="1">
    <location>
        <begin position="91"/>
        <end position="111"/>
    </location>
</feature>
<feature type="transmembrane region" description="Helical" evidence="1">
    <location>
        <begin position="190"/>
        <end position="218"/>
    </location>
</feature>
<evidence type="ECO:0000313" key="3">
    <source>
        <dbReference type="Proteomes" id="UP001451782"/>
    </source>
</evidence>
<feature type="transmembrane region" description="Helical" evidence="1">
    <location>
        <begin position="132"/>
        <end position="154"/>
    </location>
</feature>
<keyword evidence="1" id="KW-0812">Transmembrane</keyword>
<protein>
    <submittedName>
        <fullName evidence="2">Uncharacterized protein</fullName>
    </submittedName>
</protein>
<dbReference type="Proteomes" id="UP001451782">
    <property type="component" value="Chromosome"/>
</dbReference>
<organism evidence="2 3">
    <name type="scientific">Yoonia algicola</name>
    <dbReference type="NCBI Taxonomy" id="3137368"/>
    <lineage>
        <taxon>Bacteria</taxon>
        <taxon>Pseudomonadati</taxon>
        <taxon>Pseudomonadota</taxon>
        <taxon>Alphaproteobacteria</taxon>
        <taxon>Rhodobacterales</taxon>
        <taxon>Paracoccaceae</taxon>
        <taxon>Yoonia</taxon>
    </lineage>
</organism>
<feature type="transmembrane region" description="Helical" evidence="1">
    <location>
        <begin position="63"/>
        <end position="85"/>
    </location>
</feature>
<feature type="transmembrane region" description="Helical" evidence="1">
    <location>
        <begin position="166"/>
        <end position="183"/>
    </location>
</feature>
<dbReference type="RefSeq" id="WP_342071502.1">
    <property type="nucleotide sequence ID" value="NZ_CP151762.1"/>
</dbReference>
<feature type="transmembrane region" description="Helical" evidence="1">
    <location>
        <begin position="334"/>
        <end position="354"/>
    </location>
</feature>
<evidence type="ECO:0000256" key="1">
    <source>
        <dbReference type="SAM" id="Phobius"/>
    </source>
</evidence>
<gene>
    <name evidence="2" type="ORF">AABB28_07800</name>
</gene>
<keyword evidence="1" id="KW-0472">Membrane</keyword>
<accession>A0AAN0M5B5</accession>
<keyword evidence="3" id="KW-1185">Reference proteome</keyword>
<dbReference type="KEGG" id="yag:AABB28_07800"/>
<dbReference type="EMBL" id="CP151762">
    <property type="protein sequence ID" value="WZU65154.1"/>
    <property type="molecule type" value="Genomic_DNA"/>
</dbReference>
<feature type="transmembrane region" description="Helical" evidence="1">
    <location>
        <begin position="388"/>
        <end position="406"/>
    </location>
</feature>
<sequence length="425" mass="47675">MARAQETRSNRLVLKWSFAGLLFFPPSLHLLGFGTSYALGLTLFSATVLLFQAIFFRFALSRVATVVIFATTIALPLHLLIVSIAHPSLDILWGRALLSLLVINLIIAVTDRLSRNAQYISALAFDRIIRQLTYFLVILGFFSFITSDIARNIFGLPSAIPPFSEPSHFTLALAPFAIYAFATKNRLITLLGLAFIPFMIIEVQSLVFVVLLVIVISIMIPLRLLPVIIMGSIVIYSESFIYIENILMRYDLEYYLNRLSFAYSDNLSVLVYQQGIDLIKYPFLGDHLLGFGFQQLGTSNLGLETTNRIRDILGGSDLNTRDGSFVIAKLFSEFGIFAVLIIVFLGIAIIVSFSRIQKHYSSNYQLSPQILFGYCCIYAYVIELMFRGIGYFSIGGVLFLYSIFLIGKEERAQQSGAFQPLNNRA</sequence>
<reference evidence="2 3" key="1">
    <citation type="submission" date="2024-04" db="EMBL/GenBank/DDBJ databases">
        <title>Phylogenomic analyses of a clade within the roseobacter group suggest taxonomic reassignments of species of the genera Aestuariivita, Citreicella, Loktanella, Nautella, Pelagibaca, Ruegeria, Thalassobius, Thiobacimonas and Tropicibacter, and the proposal o.</title>
        <authorList>
            <person name="Jeon C.O."/>
        </authorList>
    </citation>
    <scope>NUCLEOTIDE SEQUENCE [LARGE SCALE GENOMIC DNA]</scope>
    <source>
        <strain evidence="2 3">G8-12</strain>
    </source>
</reference>
<evidence type="ECO:0000313" key="2">
    <source>
        <dbReference type="EMBL" id="WZU65154.1"/>
    </source>
</evidence>
<dbReference type="AlphaFoldDB" id="A0AAN0M5B5"/>
<feature type="transmembrane region" description="Helical" evidence="1">
    <location>
        <begin position="37"/>
        <end position="56"/>
    </location>
</feature>
<feature type="transmembrane region" description="Helical" evidence="1">
    <location>
        <begin position="224"/>
        <end position="243"/>
    </location>
</feature>
<keyword evidence="1" id="KW-1133">Transmembrane helix</keyword>